<sequence length="64" mass="7221">MQLGFGSFVAFVPLDAWTWALVFWGMLLPSWTYSGGGPFSQRELLLSIICQDTLWPYPPKAVRA</sequence>
<evidence type="ECO:0000313" key="2">
    <source>
        <dbReference type="Proteomes" id="UP000012338"/>
    </source>
</evidence>
<reference evidence="2" key="2">
    <citation type="journal article" date="2013" name="PLoS Genet.">
        <title>Comparative genome structure, secondary metabolite, and effector coding capacity across Cochliobolus pathogens.</title>
        <authorList>
            <person name="Condon B.J."/>
            <person name="Leng Y."/>
            <person name="Wu D."/>
            <person name="Bushley K.E."/>
            <person name="Ohm R.A."/>
            <person name="Otillar R."/>
            <person name="Martin J."/>
            <person name="Schackwitz W."/>
            <person name="Grimwood J."/>
            <person name="MohdZainudin N."/>
            <person name="Xue C."/>
            <person name="Wang R."/>
            <person name="Manning V.A."/>
            <person name="Dhillon B."/>
            <person name="Tu Z.J."/>
            <person name="Steffenson B.J."/>
            <person name="Salamov A."/>
            <person name="Sun H."/>
            <person name="Lowry S."/>
            <person name="LaButti K."/>
            <person name="Han J."/>
            <person name="Copeland A."/>
            <person name="Lindquist E."/>
            <person name="Barry K."/>
            <person name="Schmutz J."/>
            <person name="Baker S.E."/>
            <person name="Ciuffetti L.M."/>
            <person name="Grigoriev I.V."/>
            <person name="Zhong S."/>
            <person name="Turgeon B.G."/>
        </authorList>
    </citation>
    <scope>NUCLEOTIDE SEQUENCE [LARGE SCALE GENOMIC DNA]</scope>
    <source>
        <strain evidence="2">C4 / ATCC 48331 / race T</strain>
    </source>
</reference>
<dbReference type="AlphaFoldDB" id="N4WWS4"/>
<reference evidence="1 2" key="1">
    <citation type="journal article" date="2012" name="PLoS Pathog.">
        <title>Diverse lifestyles and strategies of plant pathogenesis encoded in the genomes of eighteen Dothideomycetes fungi.</title>
        <authorList>
            <person name="Ohm R.A."/>
            <person name="Feau N."/>
            <person name="Henrissat B."/>
            <person name="Schoch C.L."/>
            <person name="Horwitz B.A."/>
            <person name="Barry K.W."/>
            <person name="Condon B.J."/>
            <person name="Copeland A.C."/>
            <person name="Dhillon B."/>
            <person name="Glaser F."/>
            <person name="Hesse C.N."/>
            <person name="Kosti I."/>
            <person name="LaButti K."/>
            <person name="Lindquist E.A."/>
            <person name="Lucas S."/>
            <person name="Salamov A.A."/>
            <person name="Bradshaw R.E."/>
            <person name="Ciuffetti L."/>
            <person name="Hamelin R.C."/>
            <person name="Kema G.H.J."/>
            <person name="Lawrence C."/>
            <person name="Scott J.A."/>
            <person name="Spatafora J.W."/>
            <person name="Turgeon B.G."/>
            <person name="de Wit P.J.G.M."/>
            <person name="Zhong S."/>
            <person name="Goodwin S.B."/>
            <person name="Grigoriev I.V."/>
        </authorList>
    </citation>
    <scope>NUCLEOTIDE SEQUENCE [LARGE SCALE GENOMIC DNA]</scope>
    <source>
        <strain evidence="2">C4 / ATCC 48331 / race T</strain>
    </source>
</reference>
<dbReference type="EMBL" id="KB733498">
    <property type="protein sequence ID" value="ENH98835.1"/>
    <property type="molecule type" value="Genomic_DNA"/>
</dbReference>
<protein>
    <submittedName>
        <fullName evidence="1">Uncharacterized protein</fullName>
    </submittedName>
</protein>
<dbReference type="OrthoDB" id="10282190at2759"/>
<dbReference type="HOGENOM" id="CLU_3055905_0_0_1"/>
<proteinExistence type="predicted"/>
<name>N4WWS4_COCH4</name>
<evidence type="ECO:0000313" key="1">
    <source>
        <dbReference type="EMBL" id="ENH98835.1"/>
    </source>
</evidence>
<organism evidence="1 2">
    <name type="scientific">Cochliobolus heterostrophus (strain C4 / ATCC 48331 / race T)</name>
    <name type="common">Southern corn leaf blight fungus</name>
    <name type="synonym">Bipolaris maydis</name>
    <dbReference type="NCBI Taxonomy" id="665024"/>
    <lineage>
        <taxon>Eukaryota</taxon>
        <taxon>Fungi</taxon>
        <taxon>Dikarya</taxon>
        <taxon>Ascomycota</taxon>
        <taxon>Pezizomycotina</taxon>
        <taxon>Dothideomycetes</taxon>
        <taxon>Pleosporomycetidae</taxon>
        <taxon>Pleosporales</taxon>
        <taxon>Pleosporineae</taxon>
        <taxon>Pleosporaceae</taxon>
        <taxon>Bipolaris</taxon>
    </lineage>
</organism>
<dbReference type="Proteomes" id="UP000012338">
    <property type="component" value="Unassembled WGS sequence"/>
</dbReference>
<gene>
    <name evidence="1" type="ORF">COCC4DRAFT_154797</name>
</gene>
<keyword evidence="2" id="KW-1185">Reference proteome</keyword>
<accession>N4WWS4</accession>